<protein>
    <recommendedName>
        <fullName evidence="5">Plant heme peroxidase family profile domain-containing protein</fullName>
    </recommendedName>
</protein>
<reference evidence="6 7" key="1">
    <citation type="journal article" date="2018" name="Plant J.">
        <title>Genome sequences of Chlorella sorokiniana UTEX 1602 and Micractinium conductrix SAG 241.80: implications to maltose excretion by a green alga.</title>
        <authorList>
            <person name="Arriola M.B."/>
            <person name="Velmurugan N."/>
            <person name="Zhang Y."/>
            <person name="Plunkett M.H."/>
            <person name="Hondzo H."/>
            <person name="Barney B.M."/>
        </authorList>
    </citation>
    <scope>NUCLEOTIDE SEQUENCE [LARGE SCALE GENOMIC DNA]</scope>
    <source>
        <strain evidence="7">UTEX 1602</strain>
    </source>
</reference>
<evidence type="ECO:0000256" key="3">
    <source>
        <dbReference type="ARBA" id="ARBA00006873"/>
    </source>
</evidence>
<evidence type="ECO:0000313" key="7">
    <source>
        <dbReference type="Proteomes" id="UP000239899"/>
    </source>
</evidence>
<dbReference type="Gene3D" id="1.10.420.10">
    <property type="entry name" value="Peroxidase, domain 2"/>
    <property type="match status" value="1"/>
</dbReference>
<accession>A0A2P6TQA6</accession>
<dbReference type="InterPro" id="IPR002016">
    <property type="entry name" value="Haem_peroxidase"/>
</dbReference>
<evidence type="ECO:0000256" key="4">
    <source>
        <dbReference type="ARBA" id="ARBA00023002"/>
    </source>
</evidence>
<keyword evidence="4" id="KW-0560">Oxidoreductase</keyword>
<dbReference type="InterPro" id="IPR002791">
    <property type="entry name" value="ARMT1-like_metal-bd"/>
</dbReference>
<feature type="domain" description="Plant heme peroxidase family profile" evidence="5">
    <location>
        <begin position="335"/>
        <end position="583"/>
    </location>
</feature>
<dbReference type="Pfam" id="PF01937">
    <property type="entry name" value="ARMT1-like_dom"/>
    <property type="match status" value="1"/>
</dbReference>
<dbReference type="PROSITE" id="PS00435">
    <property type="entry name" value="PEROXIDASE_1"/>
    <property type="match status" value="1"/>
</dbReference>
<evidence type="ECO:0000259" key="5">
    <source>
        <dbReference type="PROSITE" id="PS50873"/>
    </source>
</evidence>
<dbReference type="EMBL" id="LHPG02000009">
    <property type="protein sequence ID" value="PRW56218.1"/>
    <property type="molecule type" value="Genomic_DNA"/>
</dbReference>
<comment type="cofactor">
    <cofactor evidence="2">
        <name>heme b</name>
        <dbReference type="ChEBI" id="CHEBI:60344"/>
    </cofactor>
</comment>
<dbReference type="GO" id="GO:0042744">
    <property type="term" value="P:hydrogen peroxide catabolic process"/>
    <property type="evidence" value="ECO:0007669"/>
    <property type="project" value="TreeGrafter"/>
</dbReference>
<dbReference type="AlphaFoldDB" id="A0A2P6TQA6"/>
<comment type="similarity">
    <text evidence="3">Belongs to the peroxidase family. Ascorbate peroxidase subfamily.</text>
</comment>
<gene>
    <name evidence="6" type="ORF">C2E21_5015</name>
</gene>
<dbReference type="Gene3D" id="1.10.520.10">
    <property type="match status" value="1"/>
</dbReference>
<dbReference type="GO" id="GO:0000302">
    <property type="term" value="P:response to reactive oxygen species"/>
    <property type="evidence" value="ECO:0007669"/>
    <property type="project" value="TreeGrafter"/>
</dbReference>
<dbReference type="InterPro" id="IPR044831">
    <property type="entry name" value="Ccp1-like"/>
</dbReference>
<proteinExistence type="inferred from homology"/>
<dbReference type="Pfam" id="PF00141">
    <property type="entry name" value="peroxidase"/>
    <property type="match status" value="1"/>
</dbReference>
<dbReference type="SUPFAM" id="SSF48113">
    <property type="entry name" value="Heme-dependent peroxidases"/>
    <property type="match status" value="1"/>
</dbReference>
<dbReference type="InterPro" id="IPR010255">
    <property type="entry name" value="Haem_peroxidase_sf"/>
</dbReference>
<evidence type="ECO:0000313" key="6">
    <source>
        <dbReference type="EMBL" id="PRW56218.1"/>
    </source>
</evidence>
<dbReference type="PRINTS" id="PR00458">
    <property type="entry name" value="PEROXIDASE"/>
</dbReference>
<dbReference type="STRING" id="3076.A0A2P6TQA6"/>
<dbReference type="PANTHER" id="PTHR31356:SF8">
    <property type="entry name" value="L-ASCORBATE PEROXIDASE 6-RELATED"/>
    <property type="match status" value="1"/>
</dbReference>
<dbReference type="OrthoDB" id="498611at2759"/>
<evidence type="ECO:0000256" key="1">
    <source>
        <dbReference type="ARBA" id="ARBA00001967"/>
    </source>
</evidence>
<dbReference type="GO" id="GO:0004601">
    <property type="term" value="F:peroxidase activity"/>
    <property type="evidence" value="ECO:0007669"/>
    <property type="project" value="InterPro"/>
</dbReference>
<keyword evidence="7" id="KW-1185">Reference proteome</keyword>
<dbReference type="InterPro" id="IPR019793">
    <property type="entry name" value="Peroxidases_heam-ligand_BS"/>
</dbReference>
<dbReference type="SUPFAM" id="SSF111321">
    <property type="entry name" value="AF1104-like"/>
    <property type="match status" value="1"/>
</dbReference>
<dbReference type="PANTHER" id="PTHR31356">
    <property type="entry name" value="THYLAKOID LUMENAL 29 KDA PROTEIN, CHLOROPLASTIC-RELATED"/>
    <property type="match status" value="1"/>
</dbReference>
<dbReference type="PROSITE" id="PS50873">
    <property type="entry name" value="PEROXIDASE_4"/>
    <property type="match status" value="1"/>
</dbReference>
<organism evidence="6 7">
    <name type="scientific">Chlorella sorokiniana</name>
    <name type="common">Freshwater green alga</name>
    <dbReference type="NCBI Taxonomy" id="3076"/>
    <lineage>
        <taxon>Eukaryota</taxon>
        <taxon>Viridiplantae</taxon>
        <taxon>Chlorophyta</taxon>
        <taxon>core chlorophytes</taxon>
        <taxon>Trebouxiophyceae</taxon>
        <taxon>Chlorellales</taxon>
        <taxon>Chlorellaceae</taxon>
        <taxon>Chlorella clade</taxon>
        <taxon>Chlorella</taxon>
    </lineage>
</organism>
<dbReference type="Proteomes" id="UP000239899">
    <property type="component" value="Unassembled WGS sequence"/>
</dbReference>
<comment type="caution">
    <text evidence="6">The sequence shown here is derived from an EMBL/GenBank/DDBJ whole genome shotgun (WGS) entry which is preliminary data.</text>
</comment>
<dbReference type="InterPro" id="IPR036075">
    <property type="entry name" value="ARMT-1-like_metal-bd_sf"/>
</dbReference>
<dbReference type="FunFam" id="3.40.50.10880:FF:000004">
    <property type="entry name" value="Pantothenate kinase"/>
    <property type="match status" value="1"/>
</dbReference>
<sequence length="583" mass="60983">MNGSTGSQRYGCLELCRLREDTLIAAGFTDIFLPIKARENASALELLPDVCAELDQHTEQRDRWDAVIRGVFAGNIFDLGCAATTSMYHEEGVSFHDTRDKLVPRPWVIDDLDALLDRLCSHKYTKAVLFVDNAGADVLLGMLPLARELLRHGTQVVIAANSAPAINDITAAELDALLPQVAAADPLLCKGISSRQLQVVASGSGLPVIDLSKISGELAAAAEGADLVVLEGMGRSIETNLHARLSCDQLNVGMIKHPEVAAALGGRLYDCVCHLVAAGPYVPAGPVLQGQVDQRIKDTAWAVITSGSAAGGPGVPPTPGVGQPGSPNTALPLGALLRFAFHDAGTYDRAKKTGGANGSIRLELATAVRNMRDAARLVDSWRRAINARLASDAQVPAGTAISYADTVQLAGAAAVIATGLSKDALWKPLPVGRVDSPPLSASAAASSDNTTLLPPATLDFGQLACLFLANGYTLDELVALSGAHSIGFRQTPPVAGTPPSLVPLTATPSSFDTDYYSLVLAGSAAFRTDNSLRDPRTLATVQKFAANQAAFHTAFASAYIKMSKMGASWKSYGAALKTAKKTG</sequence>
<comment type="cofactor">
    <cofactor evidence="1">
        <name>Ni(2+)</name>
        <dbReference type="ChEBI" id="CHEBI:49786"/>
    </cofactor>
</comment>
<name>A0A2P6TQA6_CHLSO</name>
<evidence type="ECO:0000256" key="2">
    <source>
        <dbReference type="ARBA" id="ARBA00001970"/>
    </source>
</evidence>
<dbReference type="Gene3D" id="3.40.50.10880">
    <property type="entry name" value="Uncharacterised protein PF01937, DUF89, domain 3"/>
    <property type="match status" value="1"/>
</dbReference>
<dbReference type="GO" id="GO:0020037">
    <property type="term" value="F:heme binding"/>
    <property type="evidence" value="ECO:0007669"/>
    <property type="project" value="InterPro"/>
</dbReference>
<dbReference type="GO" id="GO:0034599">
    <property type="term" value="P:cellular response to oxidative stress"/>
    <property type="evidence" value="ECO:0007669"/>
    <property type="project" value="InterPro"/>
</dbReference>